<protein>
    <submittedName>
        <fullName evidence="2">8-oxo-dGTP pyrophosphatase MutT (NUDIX family)</fullName>
    </submittedName>
</protein>
<evidence type="ECO:0000313" key="2">
    <source>
        <dbReference type="EMBL" id="MBB5294679.1"/>
    </source>
</evidence>
<dbReference type="EMBL" id="JACHFV010000004">
    <property type="protein sequence ID" value="MBB5294679.1"/>
    <property type="molecule type" value="Genomic_DNA"/>
</dbReference>
<dbReference type="Proteomes" id="UP000536909">
    <property type="component" value="Unassembled WGS sequence"/>
</dbReference>
<accession>A0ABR6MRZ6</accession>
<sequence length="96" mass="9902">MGRLDPAGRRPGETEAEAAVREAWEEGGARVEVTGGPVPLAEGALCFPAWLLAGMDAGARLVTVENDPDVPSHAICDSTKLSATGEKGCLSSPHYA</sequence>
<gene>
    <name evidence="2" type="ORF">HNQ10_001493</name>
</gene>
<evidence type="ECO:0000256" key="1">
    <source>
        <dbReference type="SAM" id="MobiDB-lite"/>
    </source>
</evidence>
<feature type="region of interest" description="Disordered" evidence="1">
    <location>
        <begin position="1"/>
        <end position="23"/>
    </location>
</feature>
<name>A0ABR6MRZ6_9DEIO</name>
<dbReference type="InterPro" id="IPR015797">
    <property type="entry name" value="NUDIX_hydrolase-like_dom_sf"/>
</dbReference>
<organism evidence="2 3">
    <name type="scientific">Deinococcus metallilatus</name>
    <dbReference type="NCBI Taxonomy" id="1211322"/>
    <lineage>
        <taxon>Bacteria</taxon>
        <taxon>Thermotogati</taxon>
        <taxon>Deinococcota</taxon>
        <taxon>Deinococci</taxon>
        <taxon>Deinococcales</taxon>
        <taxon>Deinococcaceae</taxon>
        <taxon>Deinococcus</taxon>
    </lineage>
</organism>
<evidence type="ECO:0000313" key="3">
    <source>
        <dbReference type="Proteomes" id="UP000536909"/>
    </source>
</evidence>
<proteinExistence type="predicted"/>
<comment type="caution">
    <text evidence="2">The sequence shown here is derived from an EMBL/GenBank/DDBJ whole genome shotgun (WGS) entry which is preliminary data.</text>
</comment>
<keyword evidence="3" id="KW-1185">Reference proteome</keyword>
<reference evidence="2 3" key="1">
    <citation type="submission" date="2020-08" db="EMBL/GenBank/DDBJ databases">
        <title>Genomic Encyclopedia of Type Strains, Phase IV (KMG-IV): sequencing the most valuable type-strain genomes for metagenomic binning, comparative biology and taxonomic classification.</title>
        <authorList>
            <person name="Goeker M."/>
        </authorList>
    </citation>
    <scope>NUCLEOTIDE SEQUENCE [LARGE SCALE GENOMIC DNA]</scope>
    <source>
        <strain evidence="2 3">DSM 105434</strain>
    </source>
</reference>
<dbReference type="SUPFAM" id="SSF55811">
    <property type="entry name" value="Nudix"/>
    <property type="match status" value="1"/>
</dbReference>